<dbReference type="InterPro" id="IPR001245">
    <property type="entry name" value="Ser-Thr/Tyr_kinase_cat_dom"/>
</dbReference>
<dbReference type="GO" id="GO:0012505">
    <property type="term" value="C:endomembrane system"/>
    <property type="evidence" value="ECO:0007669"/>
    <property type="project" value="UniProtKB-SubCell"/>
</dbReference>
<evidence type="ECO:0000313" key="14">
    <source>
        <dbReference type="EMBL" id="RZB94701.1"/>
    </source>
</evidence>
<dbReference type="FunFam" id="3.30.200.20:FF:000489">
    <property type="entry name" value="Inactive receptor-like serine/threonine-protein kinase"/>
    <property type="match status" value="1"/>
</dbReference>
<dbReference type="Pfam" id="PF07714">
    <property type="entry name" value="PK_Tyr_Ser-Thr"/>
    <property type="match status" value="1"/>
</dbReference>
<organism evidence="14 15">
    <name type="scientific">Glycine soja</name>
    <name type="common">Wild soybean</name>
    <dbReference type="NCBI Taxonomy" id="3848"/>
    <lineage>
        <taxon>Eukaryota</taxon>
        <taxon>Viridiplantae</taxon>
        <taxon>Streptophyta</taxon>
        <taxon>Embryophyta</taxon>
        <taxon>Tracheophyta</taxon>
        <taxon>Spermatophyta</taxon>
        <taxon>Magnoliopsida</taxon>
        <taxon>eudicotyledons</taxon>
        <taxon>Gunneridae</taxon>
        <taxon>Pentapetalae</taxon>
        <taxon>rosids</taxon>
        <taxon>fabids</taxon>
        <taxon>Fabales</taxon>
        <taxon>Fabaceae</taxon>
        <taxon>Papilionoideae</taxon>
        <taxon>50 kb inversion clade</taxon>
        <taxon>NPAAA clade</taxon>
        <taxon>indigoferoid/millettioid clade</taxon>
        <taxon>Phaseoleae</taxon>
        <taxon>Glycine</taxon>
        <taxon>Glycine subgen. Soja</taxon>
    </lineage>
</organism>
<dbReference type="Proteomes" id="UP000289340">
    <property type="component" value="Chromosome 8"/>
</dbReference>
<evidence type="ECO:0000256" key="1">
    <source>
        <dbReference type="ARBA" id="ARBA00022614"/>
    </source>
</evidence>
<dbReference type="Gramene" id="XM_028386740.1">
    <property type="protein sequence ID" value="XP_028242541.1"/>
    <property type="gene ID" value="LOC114421000"/>
</dbReference>
<evidence type="ECO:0000256" key="7">
    <source>
        <dbReference type="ARBA" id="ARBA00022989"/>
    </source>
</evidence>
<reference evidence="14 15" key="1">
    <citation type="submission" date="2018-09" db="EMBL/GenBank/DDBJ databases">
        <title>A high-quality reference genome of wild soybean provides a powerful tool to mine soybean genomes.</title>
        <authorList>
            <person name="Xie M."/>
            <person name="Chung C.Y.L."/>
            <person name="Li M.-W."/>
            <person name="Wong F.-L."/>
            <person name="Chan T.-F."/>
            <person name="Lam H.-M."/>
        </authorList>
    </citation>
    <scope>NUCLEOTIDE SEQUENCE [LARGE SCALE GENOMIC DNA]</scope>
    <source>
        <strain evidence="15">cv. W05</strain>
        <tissue evidence="14">Hypocotyl of etiolated seedlings</tissue>
    </source>
</reference>
<protein>
    <submittedName>
        <fullName evidence="14">Putative LRR receptor-like serine/threonine-protein kinase isoform A</fullName>
    </submittedName>
</protein>
<dbReference type="Gene3D" id="3.80.10.10">
    <property type="entry name" value="Ribonuclease Inhibitor"/>
    <property type="match status" value="2"/>
</dbReference>
<feature type="signal peptide" evidence="12">
    <location>
        <begin position="1"/>
        <end position="21"/>
    </location>
</feature>
<evidence type="ECO:0000256" key="3">
    <source>
        <dbReference type="ARBA" id="ARBA00022729"/>
    </source>
</evidence>
<comment type="caution">
    <text evidence="14">The sequence shown here is derived from an EMBL/GenBank/DDBJ whole genome shotgun (WGS) entry which is preliminary data.</text>
</comment>
<evidence type="ECO:0000256" key="8">
    <source>
        <dbReference type="ARBA" id="ARBA00023136"/>
    </source>
</evidence>
<evidence type="ECO:0000256" key="4">
    <source>
        <dbReference type="ARBA" id="ARBA00022737"/>
    </source>
</evidence>
<keyword evidence="9 14" id="KW-0675">Receptor</keyword>
<name>A0A445J8I9_GLYSO</name>
<dbReference type="PANTHER" id="PTHR46084">
    <property type="entry name" value="PROTEIN MALE DISCOVERER 2"/>
    <property type="match status" value="1"/>
</dbReference>
<keyword evidence="14" id="KW-0808">Transferase</keyword>
<dbReference type="InterPro" id="IPR011009">
    <property type="entry name" value="Kinase-like_dom_sf"/>
</dbReference>
<dbReference type="InterPro" id="IPR013210">
    <property type="entry name" value="LRR_N_plant-typ"/>
</dbReference>
<comment type="subcellular location">
    <subcellularLocation>
        <location evidence="11">Endomembrane system</location>
        <topology evidence="11">Single-pass type I membrane protein</topology>
    </subcellularLocation>
</comment>
<dbReference type="GO" id="GO:0005524">
    <property type="term" value="F:ATP binding"/>
    <property type="evidence" value="ECO:0007669"/>
    <property type="project" value="UniProtKB-KW"/>
</dbReference>
<dbReference type="SMR" id="A0A445J8I9"/>
<keyword evidence="14" id="KW-0418">Kinase</keyword>
<keyword evidence="3 12" id="KW-0732">Signal</keyword>
<evidence type="ECO:0000256" key="11">
    <source>
        <dbReference type="ARBA" id="ARBA00046288"/>
    </source>
</evidence>
<keyword evidence="7" id="KW-1133">Transmembrane helix</keyword>
<dbReference type="GO" id="GO:0004672">
    <property type="term" value="F:protein kinase activity"/>
    <property type="evidence" value="ECO:0007669"/>
    <property type="project" value="InterPro"/>
</dbReference>
<dbReference type="FunFam" id="3.80.10.10:FF:000101">
    <property type="entry name" value="LRR receptor-like serine/threonine-protein kinase ERECTA"/>
    <property type="match status" value="1"/>
</dbReference>
<evidence type="ECO:0000259" key="13">
    <source>
        <dbReference type="PROSITE" id="PS50011"/>
    </source>
</evidence>
<evidence type="ECO:0000256" key="6">
    <source>
        <dbReference type="ARBA" id="ARBA00022840"/>
    </source>
</evidence>
<keyword evidence="6" id="KW-0067">ATP-binding</keyword>
<keyword evidence="10" id="KW-0325">Glycoprotein</keyword>
<evidence type="ECO:0000313" key="15">
    <source>
        <dbReference type="Proteomes" id="UP000289340"/>
    </source>
</evidence>
<dbReference type="InterPro" id="IPR032675">
    <property type="entry name" value="LRR_dom_sf"/>
</dbReference>
<dbReference type="PROSITE" id="PS50011">
    <property type="entry name" value="PROTEIN_KINASE_DOM"/>
    <property type="match status" value="1"/>
</dbReference>
<accession>A0A445J8I9</accession>
<proteinExistence type="predicted"/>
<sequence length="662" mass="73584">MKLYTSLLLLGLVSMLSFVASVMIPSGEVLALKTFKEAVYEDPHMVLSNWNTLDSDLCDWNGVSCTATRDHVIKLNLSGASLRGFLAPEFGKITYLQELILHGNSLIGVIPKELGMLNSLKVLDLGMNQLTGPIPPEIGNLTQVMKINLQSNGLTGRLPPELGKLKYLQELRLDRNKLQGSLPGGGSSNFSSNMHGMYASGVNMTGFCRLSQLKVADFSYNFFVGSIPKCLAYLPRSSFQGNCLHIKDIKQRISVQCAGASPAQSGPVVNPRYLPATKHVTKHQEASKPAWLLALEIVTGTMVGSLFIIAILSAIQRCNNKPSIIIPWKKSASGKDYMAVHIDSEMLKDVMSYSRQDLEVACEDFSNIIGSSPDSVVYKGTMKGGPEIAVISLCIKEDNWTGYLELYFQREVADLARLNHDNTGKLLGYCRESSPFTRMLVFEYASNGTLYEHLHCYEEGCQLSWTRRMKIIIGIARGLKYLHTEIEPAFTISELNSNAVYLTEDFSPKLVDFESWKTILERSEKNSGNVSSQGAVCVLPNSLEARRLDTKGNIYAFAVLLLEIISGRPPYCKDKGYLVDWARDYLEMPEVMSYVVDPELKHFRYEDLKAICEVITLCINPDHSVRPSMRELCTMLESKIDTTINLELKASSLAWAELALSS</sequence>
<dbReference type="Gene3D" id="3.30.200.20">
    <property type="entry name" value="Phosphorylase Kinase, domain 1"/>
    <property type="match status" value="1"/>
</dbReference>
<dbReference type="AlphaFoldDB" id="A0A445J8I9"/>
<dbReference type="PANTHER" id="PTHR46084:SF19">
    <property type="entry name" value="PROTEIN KINASE DOMAIN-CONTAINING PROTEIN"/>
    <property type="match status" value="1"/>
</dbReference>
<evidence type="ECO:0000256" key="2">
    <source>
        <dbReference type="ARBA" id="ARBA00022692"/>
    </source>
</evidence>
<keyword evidence="8" id="KW-0472">Membrane</keyword>
<evidence type="ECO:0000256" key="10">
    <source>
        <dbReference type="ARBA" id="ARBA00023180"/>
    </source>
</evidence>
<dbReference type="SUPFAM" id="SSF56112">
    <property type="entry name" value="Protein kinase-like (PK-like)"/>
    <property type="match status" value="1"/>
</dbReference>
<dbReference type="InterPro" id="IPR001611">
    <property type="entry name" value="Leu-rich_rpt"/>
</dbReference>
<dbReference type="SUPFAM" id="SSF52058">
    <property type="entry name" value="L domain-like"/>
    <property type="match status" value="1"/>
</dbReference>
<dbReference type="EMBL" id="QZWG01000008">
    <property type="protein sequence ID" value="RZB94701.1"/>
    <property type="molecule type" value="Genomic_DNA"/>
</dbReference>
<dbReference type="Pfam" id="PF00560">
    <property type="entry name" value="LRR_1"/>
    <property type="match status" value="3"/>
</dbReference>
<keyword evidence="4" id="KW-0677">Repeat</keyword>
<gene>
    <name evidence="14" type="ORF">D0Y65_019294</name>
</gene>
<dbReference type="Gene3D" id="1.10.510.10">
    <property type="entry name" value="Transferase(Phosphotransferase) domain 1"/>
    <property type="match status" value="1"/>
</dbReference>
<dbReference type="Pfam" id="PF08263">
    <property type="entry name" value="LRRNT_2"/>
    <property type="match status" value="1"/>
</dbReference>
<evidence type="ECO:0000256" key="5">
    <source>
        <dbReference type="ARBA" id="ARBA00022741"/>
    </source>
</evidence>
<evidence type="ECO:0000256" key="12">
    <source>
        <dbReference type="SAM" id="SignalP"/>
    </source>
</evidence>
<feature type="chain" id="PRO_5019048246" evidence="12">
    <location>
        <begin position="22"/>
        <end position="662"/>
    </location>
</feature>
<keyword evidence="2" id="KW-0812">Transmembrane</keyword>
<keyword evidence="15" id="KW-1185">Reference proteome</keyword>
<keyword evidence="1" id="KW-0433">Leucine-rich repeat</keyword>
<feature type="domain" description="Protein kinase" evidence="13">
    <location>
        <begin position="363"/>
        <end position="644"/>
    </location>
</feature>
<dbReference type="InterPro" id="IPR000719">
    <property type="entry name" value="Prot_kinase_dom"/>
</dbReference>
<keyword evidence="5" id="KW-0547">Nucleotide-binding</keyword>
<evidence type="ECO:0000256" key="9">
    <source>
        <dbReference type="ARBA" id="ARBA00023170"/>
    </source>
</evidence>